<keyword evidence="1" id="KW-0614">Plasmid</keyword>
<sequence length="51" mass="5596">MSGGQLVVPKLVTKIGLTLRRSDQLEDVDSWPIDIDDLVEVAAYRPRGDGT</sequence>
<evidence type="ECO:0000313" key="2">
    <source>
        <dbReference type="Proteomes" id="UP000664109"/>
    </source>
</evidence>
<protein>
    <submittedName>
        <fullName evidence="1">Uncharacterized protein</fullName>
    </submittedName>
</protein>
<keyword evidence="2" id="KW-1185">Reference proteome</keyword>
<comment type="caution">
    <text evidence="1">The sequence shown here is derived from an EMBL/GenBank/DDBJ whole genome shotgun (WGS) entry which is preliminary data.</text>
</comment>
<evidence type="ECO:0000313" key="1">
    <source>
        <dbReference type="EMBL" id="MBM9624762.1"/>
    </source>
</evidence>
<accession>A0ABS2V728</accession>
<dbReference type="Proteomes" id="UP000664109">
    <property type="component" value="Unassembled WGS sequence"/>
</dbReference>
<dbReference type="EMBL" id="JAFEJA010000003">
    <property type="protein sequence ID" value="MBM9624762.1"/>
    <property type="molecule type" value="Genomic_DNA"/>
</dbReference>
<reference evidence="1 2" key="1">
    <citation type="journal article" date="2016" name="Arch. Microbiol.">
        <title>Streptomyces zhihengii sp. nov., isolated from rhizospheric soil of Psammosilene tunicoides.</title>
        <authorList>
            <person name="Huang M.J."/>
            <person name="Fei J.J."/>
            <person name="Salam N."/>
            <person name="Kim C.J."/>
            <person name="Hozzein W.N."/>
            <person name="Xiao M."/>
            <person name="Huang H.Q."/>
            <person name="Li W.J."/>
        </authorList>
    </citation>
    <scope>NUCLEOTIDE SEQUENCE [LARGE SCALE GENOMIC DNA]</scope>
    <source>
        <strain evidence="1 2">YIM T102</strain>
    </source>
</reference>
<dbReference type="RefSeq" id="WP_205378901.1">
    <property type="nucleotide sequence ID" value="NZ_JAFEJA010000003.1"/>
</dbReference>
<geneLocation type="plasmid" evidence="1">
    <name>unnamed1</name>
</geneLocation>
<name>A0ABS2V728_9ACTN</name>
<proteinExistence type="predicted"/>
<gene>
    <name evidence="1" type="ORF">JE024_40285</name>
</gene>
<organism evidence="1 2">
    <name type="scientific">Streptomyces zhihengii</name>
    <dbReference type="NCBI Taxonomy" id="1818004"/>
    <lineage>
        <taxon>Bacteria</taxon>
        <taxon>Bacillati</taxon>
        <taxon>Actinomycetota</taxon>
        <taxon>Actinomycetes</taxon>
        <taxon>Kitasatosporales</taxon>
        <taxon>Streptomycetaceae</taxon>
        <taxon>Streptomyces</taxon>
    </lineage>
</organism>